<proteinExistence type="predicted"/>
<dbReference type="AlphaFoldDB" id="A0A1H8TZW3"/>
<protein>
    <submittedName>
        <fullName evidence="2">MaoC like domain-containing protein</fullName>
    </submittedName>
</protein>
<dbReference type="Proteomes" id="UP000199657">
    <property type="component" value="Unassembled WGS sequence"/>
</dbReference>
<sequence length="290" mass="30622">MGGSSHTRHYSRMPSAFRGLVRAALRGGATAETAGDVPPIVACVPPAPPDARRLNAYRAVCGFADDGLLPVTYPHAMAGPLHLAALTHPAFPFRLPGLVHVRNTVCQYRGIDAGEPLALQVALGGRREVDKGVEFDMTTSALDAAGAVVWTGTSTNLARRAGRRPGGARSVPAMGGYAEIGAWEAPAGIGRRYGWIAGDLNPIHLHDALARVFGMPGSIAHGMWLFARSLAALQPSWPGAVRLEVAFRRPVRLPGQVRQWVRDDDGGTTYVLTDPGAEVRHLSGSVAAVP</sequence>
<dbReference type="EMBL" id="FOEG01000005">
    <property type="protein sequence ID" value="SEO96552.1"/>
    <property type="molecule type" value="Genomic_DNA"/>
</dbReference>
<dbReference type="InterPro" id="IPR002539">
    <property type="entry name" value="MaoC-like_dom"/>
</dbReference>
<dbReference type="PANTHER" id="PTHR43841">
    <property type="entry name" value="3-HYDROXYACYL-THIOESTER DEHYDRATASE HTDX-RELATED"/>
    <property type="match status" value="1"/>
</dbReference>
<keyword evidence="3" id="KW-1185">Reference proteome</keyword>
<dbReference type="OrthoDB" id="9774179at2"/>
<gene>
    <name evidence="2" type="ORF">SAMN04488052_10574</name>
</gene>
<dbReference type="Gene3D" id="3.10.129.10">
    <property type="entry name" value="Hotdog Thioesterase"/>
    <property type="match status" value="1"/>
</dbReference>
<dbReference type="InterPro" id="IPR029069">
    <property type="entry name" value="HotDog_dom_sf"/>
</dbReference>
<name>A0A1H8TZW3_9GAMM</name>
<dbReference type="Pfam" id="PF01575">
    <property type="entry name" value="MaoC_dehydratas"/>
    <property type="match status" value="1"/>
</dbReference>
<accession>A0A1H8TZW3</accession>
<evidence type="ECO:0000313" key="3">
    <source>
        <dbReference type="Proteomes" id="UP000199657"/>
    </source>
</evidence>
<evidence type="ECO:0000259" key="1">
    <source>
        <dbReference type="Pfam" id="PF01575"/>
    </source>
</evidence>
<organism evidence="2 3">
    <name type="scientific">Aquisalimonas asiatica</name>
    <dbReference type="NCBI Taxonomy" id="406100"/>
    <lineage>
        <taxon>Bacteria</taxon>
        <taxon>Pseudomonadati</taxon>
        <taxon>Pseudomonadota</taxon>
        <taxon>Gammaproteobacteria</taxon>
        <taxon>Chromatiales</taxon>
        <taxon>Ectothiorhodospiraceae</taxon>
        <taxon>Aquisalimonas</taxon>
    </lineage>
</organism>
<dbReference type="PANTHER" id="PTHR43841:SF1">
    <property type="entry name" value="3-HYDROXYACYL-THIOESTER DEHYDRATASE X"/>
    <property type="match status" value="1"/>
</dbReference>
<dbReference type="STRING" id="406100.SAMN04488052_10574"/>
<dbReference type="RefSeq" id="WP_091644277.1">
    <property type="nucleotide sequence ID" value="NZ_FOEG01000005.1"/>
</dbReference>
<dbReference type="SUPFAM" id="SSF54637">
    <property type="entry name" value="Thioesterase/thiol ester dehydrase-isomerase"/>
    <property type="match status" value="2"/>
</dbReference>
<reference evidence="2 3" key="1">
    <citation type="submission" date="2016-10" db="EMBL/GenBank/DDBJ databases">
        <authorList>
            <person name="de Groot N.N."/>
        </authorList>
    </citation>
    <scope>NUCLEOTIDE SEQUENCE [LARGE SCALE GENOMIC DNA]</scope>
    <source>
        <strain evidence="2 3">CGMCC 1.6291</strain>
    </source>
</reference>
<evidence type="ECO:0000313" key="2">
    <source>
        <dbReference type="EMBL" id="SEO96552.1"/>
    </source>
</evidence>
<feature type="domain" description="MaoC-like" evidence="1">
    <location>
        <begin position="192"/>
        <end position="258"/>
    </location>
</feature>